<feature type="region of interest" description="Disordered" evidence="1">
    <location>
        <begin position="74"/>
        <end position="93"/>
    </location>
</feature>
<organism evidence="2 3">
    <name type="scientific">Erythroxylum novogranatense</name>
    <dbReference type="NCBI Taxonomy" id="1862640"/>
    <lineage>
        <taxon>Eukaryota</taxon>
        <taxon>Viridiplantae</taxon>
        <taxon>Streptophyta</taxon>
        <taxon>Embryophyta</taxon>
        <taxon>Tracheophyta</taxon>
        <taxon>Spermatophyta</taxon>
        <taxon>Magnoliopsida</taxon>
        <taxon>eudicotyledons</taxon>
        <taxon>Gunneridae</taxon>
        <taxon>Pentapetalae</taxon>
        <taxon>rosids</taxon>
        <taxon>fabids</taxon>
        <taxon>Malpighiales</taxon>
        <taxon>Erythroxylaceae</taxon>
        <taxon>Erythroxylum</taxon>
    </lineage>
</organism>
<dbReference type="AlphaFoldDB" id="A0AAV8T1P6"/>
<sequence>MDSCAELKRCDRATTFPASKNASSRRTPSFSFSSSSTISSSSSSFYVSNDLPPSPATPLRFSGGVPFSWEHLPGIPKNPNHKKRDSTLKVLPLPPSSTIPTSKRFTFEEVGHRKKIFNEGLRRDPFFTALVQCSRDNNCDKQSFSNIWDRPKVSRSVGDRFGFTNLYTSCKNTCAISESIVYIPRSKRSSYDLINRRSP</sequence>
<dbReference type="EMBL" id="JAIWQS010000007">
    <property type="protein sequence ID" value="KAJ8760483.1"/>
    <property type="molecule type" value="Genomic_DNA"/>
</dbReference>
<dbReference type="PANTHER" id="PTHR33696">
    <property type="entry name" value="T22J18.15-RELATED"/>
    <property type="match status" value="1"/>
</dbReference>
<feature type="region of interest" description="Disordered" evidence="1">
    <location>
        <begin position="15"/>
        <end position="51"/>
    </location>
</feature>
<accession>A0AAV8T1P6</accession>
<dbReference type="PANTHER" id="PTHR33696:SF1">
    <property type="entry name" value="T22J18.15"/>
    <property type="match status" value="1"/>
</dbReference>
<proteinExistence type="predicted"/>
<reference evidence="2 3" key="1">
    <citation type="submission" date="2021-09" db="EMBL/GenBank/DDBJ databases">
        <title>Genomic insights and catalytic innovation underlie evolution of tropane alkaloids biosynthesis.</title>
        <authorList>
            <person name="Wang Y.-J."/>
            <person name="Tian T."/>
            <person name="Huang J.-P."/>
            <person name="Huang S.-X."/>
        </authorList>
    </citation>
    <scope>NUCLEOTIDE SEQUENCE [LARGE SCALE GENOMIC DNA]</scope>
    <source>
        <strain evidence="2">KIB-2018</strain>
        <tissue evidence="2">Leaf</tissue>
    </source>
</reference>
<dbReference type="Pfam" id="PF05097">
    <property type="entry name" value="DUF688"/>
    <property type="match status" value="1"/>
</dbReference>
<dbReference type="Proteomes" id="UP001159364">
    <property type="component" value="Linkage Group LG07"/>
</dbReference>
<protein>
    <submittedName>
        <fullName evidence="2">Uncharacterized protein</fullName>
    </submittedName>
</protein>
<name>A0AAV8T1P6_9ROSI</name>
<evidence type="ECO:0000256" key="1">
    <source>
        <dbReference type="SAM" id="MobiDB-lite"/>
    </source>
</evidence>
<gene>
    <name evidence="2" type="ORF">K2173_015150</name>
</gene>
<dbReference type="InterPro" id="IPR007789">
    <property type="entry name" value="DUF688"/>
</dbReference>
<feature type="compositionally biased region" description="Low complexity" evidence="1">
    <location>
        <begin position="24"/>
        <end position="44"/>
    </location>
</feature>
<evidence type="ECO:0000313" key="2">
    <source>
        <dbReference type="EMBL" id="KAJ8760483.1"/>
    </source>
</evidence>
<evidence type="ECO:0000313" key="3">
    <source>
        <dbReference type="Proteomes" id="UP001159364"/>
    </source>
</evidence>
<comment type="caution">
    <text evidence="2">The sequence shown here is derived from an EMBL/GenBank/DDBJ whole genome shotgun (WGS) entry which is preliminary data.</text>
</comment>
<keyword evidence="3" id="KW-1185">Reference proteome</keyword>